<comment type="caution">
    <text evidence="2">The sequence shown here is derived from an EMBL/GenBank/DDBJ whole genome shotgun (WGS) entry which is preliminary data.</text>
</comment>
<dbReference type="EMBL" id="JACVDC010000061">
    <property type="protein sequence ID" value="MBC9797503.1"/>
    <property type="molecule type" value="Genomic_DNA"/>
</dbReference>
<protein>
    <submittedName>
        <fullName evidence="2">Uncharacterized protein</fullName>
    </submittedName>
</protein>
<evidence type="ECO:0000313" key="3">
    <source>
        <dbReference type="Proteomes" id="UP000653730"/>
    </source>
</evidence>
<dbReference type="RefSeq" id="WP_187966635.1">
    <property type="nucleotide sequence ID" value="NZ_JACVDC010000061.1"/>
</dbReference>
<gene>
    <name evidence="2" type="ORF">IBL28_16120</name>
</gene>
<dbReference type="AlphaFoldDB" id="A0A926JU08"/>
<organism evidence="2 3">
    <name type="scientific">Sinomicrobium weinanense</name>
    <dbReference type="NCBI Taxonomy" id="2842200"/>
    <lineage>
        <taxon>Bacteria</taxon>
        <taxon>Pseudomonadati</taxon>
        <taxon>Bacteroidota</taxon>
        <taxon>Flavobacteriia</taxon>
        <taxon>Flavobacteriales</taxon>
        <taxon>Flavobacteriaceae</taxon>
        <taxon>Sinomicrobium</taxon>
    </lineage>
</organism>
<feature type="transmembrane region" description="Helical" evidence="1">
    <location>
        <begin position="49"/>
        <end position="69"/>
    </location>
</feature>
<feature type="transmembrane region" description="Helical" evidence="1">
    <location>
        <begin position="81"/>
        <end position="102"/>
    </location>
</feature>
<keyword evidence="1" id="KW-1133">Transmembrane helix</keyword>
<reference evidence="2 3" key="1">
    <citation type="submission" date="2020-09" db="EMBL/GenBank/DDBJ databases">
        <title>Sinomicrobium weinanense sp. nov., a halophilic bacteria isolated from saline-alkali soil.</title>
        <authorList>
            <person name="Wu P."/>
            <person name="Ren H."/>
            <person name="Mei Y."/>
            <person name="Liang Y."/>
            <person name="Chen Z."/>
        </authorList>
    </citation>
    <scope>NUCLEOTIDE SEQUENCE [LARGE SCALE GENOMIC DNA]</scope>
    <source>
        <strain evidence="2 3">FJxs</strain>
    </source>
</reference>
<evidence type="ECO:0000256" key="1">
    <source>
        <dbReference type="SAM" id="Phobius"/>
    </source>
</evidence>
<sequence>MKKTLVYIGIILILTIIGFLISNLFIEVSLSQLDQGNTQIVSTSIGGQFYAHLIFALALGSIPVLYLIAGKFARLKFIKQSIITCGIVIGCGILAWQFRVFLINRQLLKMSEYPAESRIQNAINYQDLHFGSYLFTGFIIGTICSILIFSLKNNSMAK</sequence>
<name>A0A926JU08_9FLAO</name>
<feature type="transmembrane region" description="Helical" evidence="1">
    <location>
        <begin position="5"/>
        <end position="26"/>
    </location>
</feature>
<evidence type="ECO:0000313" key="2">
    <source>
        <dbReference type="EMBL" id="MBC9797503.1"/>
    </source>
</evidence>
<keyword evidence="3" id="KW-1185">Reference proteome</keyword>
<dbReference type="Proteomes" id="UP000653730">
    <property type="component" value="Unassembled WGS sequence"/>
</dbReference>
<accession>A0A926JU08</accession>
<keyword evidence="1" id="KW-0812">Transmembrane</keyword>
<keyword evidence="1" id="KW-0472">Membrane</keyword>
<proteinExistence type="predicted"/>
<feature type="transmembrane region" description="Helical" evidence="1">
    <location>
        <begin position="130"/>
        <end position="151"/>
    </location>
</feature>